<dbReference type="SUPFAM" id="SSF52777">
    <property type="entry name" value="CoA-dependent acyltransferases"/>
    <property type="match status" value="1"/>
</dbReference>
<protein>
    <recommendedName>
        <fullName evidence="1">Condensation domain-containing protein</fullName>
    </recommendedName>
</protein>
<proteinExistence type="predicted"/>
<feature type="non-terminal residue" evidence="2">
    <location>
        <position position="1"/>
    </location>
</feature>
<feature type="non-terminal residue" evidence="2">
    <location>
        <position position="137"/>
    </location>
</feature>
<accession>A0ABW9NXG3</accession>
<dbReference type="Proteomes" id="UP000460558">
    <property type="component" value="Unassembled WGS sequence"/>
</dbReference>
<comment type="caution">
    <text evidence="2">The sequence shown here is derived from an EMBL/GenBank/DDBJ whole genome shotgun (WGS) entry which is preliminary data.</text>
</comment>
<reference evidence="2 3" key="1">
    <citation type="submission" date="2019-06" db="EMBL/GenBank/DDBJ databases">
        <title>Comparative genomics and metabolomics analyses of clavulanic acid producing Streptomyces species provides insight into specialized metabolism and evolution of beta-lactam biosynthetic gene clusters.</title>
        <authorList>
            <person name="Moore M.A."/>
            <person name="Cruz-Morales P."/>
            <person name="Barona Gomez F."/>
            <person name="Kapil T."/>
        </authorList>
    </citation>
    <scope>NUCLEOTIDE SEQUENCE [LARGE SCALE GENOMIC DNA]</scope>
    <source>
        <strain evidence="2 3">T-272</strain>
    </source>
</reference>
<feature type="domain" description="Condensation" evidence="1">
    <location>
        <begin position="3"/>
        <end position="75"/>
    </location>
</feature>
<name>A0ABW9NXG3_9ACTN</name>
<dbReference type="InterPro" id="IPR001242">
    <property type="entry name" value="Condensation_dom"/>
</dbReference>
<organism evidence="2 3">
    <name type="scientific">Streptomyces katsurahamanus</name>
    <dbReference type="NCBI Taxonomy" id="2577098"/>
    <lineage>
        <taxon>Bacteria</taxon>
        <taxon>Bacillati</taxon>
        <taxon>Actinomycetota</taxon>
        <taxon>Actinomycetes</taxon>
        <taxon>Kitasatosporales</taxon>
        <taxon>Streptomycetaceae</taxon>
        <taxon>Streptomyces</taxon>
    </lineage>
</organism>
<dbReference type="PANTHER" id="PTHR45527:SF1">
    <property type="entry name" value="FATTY ACID SYNTHASE"/>
    <property type="match status" value="1"/>
</dbReference>
<dbReference type="Gene3D" id="3.40.50.980">
    <property type="match status" value="1"/>
</dbReference>
<dbReference type="EMBL" id="VDEQ01000228">
    <property type="protein sequence ID" value="MQS37966.1"/>
    <property type="molecule type" value="Genomic_DNA"/>
</dbReference>
<dbReference type="PANTHER" id="PTHR45527">
    <property type="entry name" value="NONRIBOSOMAL PEPTIDE SYNTHETASE"/>
    <property type="match status" value="1"/>
</dbReference>
<dbReference type="SUPFAM" id="SSF56801">
    <property type="entry name" value="Acetyl-CoA synthetase-like"/>
    <property type="match status" value="1"/>
</dbReference>
<evidence type="ECO:0000313" key="2">
    <source>
        <dbReference type="EMBL" id="MQS37966.1"/>
    </source>
</evidence>
<keyword evidence="3" id="KW-1185">Reference proteome</keyword>
<evidence type="ECO:0000259" key="1">
    <source>
        <dbReference type="Pfam" id="PF00668"/>
    </source>
</evidence>
<gene>
    <name evidence="2" type="ORF">FFZ77_20750</name>
</gene>
<dbReference type="Pfam" id="PF00668">
    <property type="entry name" value="Condensation"/>
    <property type="match status" value="1"/>
</dbReference>
<evidence type="ECO:0000313" key="3">
    <source>
        <dbReference type="Proteomes" id="UP000460558"/>
    </source>
</evidence>
<dbReference type="Gene3D" id="3.30.559.30">
    <property type="entry name" value="Nonribosomal peptide synthetase, condensation domain"/>
    <property type="match status" value="1"/>
</dbReference>
<sequence length="137" mass="14525">ESAARFDLSVTLVEERDAEGAPAGIGGGILYATDLFDEATAEALADRLARVLEQVAADPDVRLSQIDVLEEAERSRVVEQWNGTAQPVAGESFLDLFGARVEGTPGIAAVECGADVLSYGELDERSNRLARYLTGLG</sequence>